<dbReference type="SUPFAM" id="SSF52540">
    <property type="entry name" value="P-loop containing nucleoside triphosphate hydrolases"/>
    <property type="match status" value="2"/>
</dbReference>
<keyword evidence="4" id="KW-1185">Reference proteome</keyword>
<comment type="caution">
    <text evidence="3">The sequence shown here is derived from an EMBL/GenBank/DDBJ whole genome shotgun (WGS) entry which is preliminary data.</text>
</comment>
<dbReference type="Pfam" id="PF04851">
    <property type="entry name" value="ResIII"/>
    <property type="match status" value="1"/>
</dbReference>
<evidence type="ECO:0000256" key="1">
    <source>
        <dbReference type="SAM" id="MobiDB-lite"/>
    </source>
</evidence>
<keyword evidence="3" id="KW-0378">Hydrolase</keyword>
<keyword evidence="3" id="KW-0540">Nuclease</keyword>
<dbReference type="PANTHER" id="PTHR47396:SF1">
    <property type="entry name" value="ATP-DEPENDENT HELICASE IRC3-RELATED"/>
    <property type="match status" value="1"/>
</dbReference>
<reference evidence="4" key="2">
    <citation type="submission" date="2019-01" db="EMBL/GenBank/DDBJ databases">
        <title>Genome sequence of Desulfonema ishimotonii strain Tokyo 01.</title>
        <authorList>
            <person name="Fukui M."/>
        </authorList>
    </citation>
    <scope>NUCLEOTIDE SEQUENCE [LARGE SCALE GENOMIC DNA]</scope>
    <source>
        <strain evidence="4">Tokyo 01</strain>
    </source>
</reference>
<keyword evidence="3" id="KW-0255">Endonuclease</keyword>
<dbReference type="GO" id="GO:0005829">
    <property type="term" value="C:cytosol"/>
    <property type="evidence" value="ECO:0007669"/>
    <property type="project" value="TreeGrafter"/>
</dbReference>
<dbReference type="GO" id="GO:0004519">
    <property type="term" value="F:endonuclease activity"/>
    <property type="evidence" value="ECO:0007669"/>
    <property type="project" value="UniProtKB-KW"/>
</dbReference>
<feature type="domain" description="Helicase/UvrB N-terminal" evidence="2">
    <location>
        <begin position="109"/>
        <end position="285"/>
    </location>
</feature>
<dbReference type="NCBIfam" id="NF046055">
    <property type="entry name" value="restr_BPTD_3080"/>
    <property type="match status" value="1"/>
</dbReference>
<dbReference type="InterPro" id="IPR050742">
    <property type="entry name" value="Helicase_Restrict-Modif_Enz"/>
</dbReference>
<dbReference type="AlphaFoldDB" id="A0A401G4L3"/>
<dbReference type="GO" id="GO:0016787">
    <property type="term" value="F:hydrolase activity"/>
    <property type="evidence" value="ECO:0007669"/>
    <property type="project" value="InterPro"/>
</dbReference>
<dbReference type="EMBL" id="BEXT01000001">
    <property type="protein sequence ID" value="GBC64123.1"/>
    <property type="molecule type" value="Genomic_DNA"/>
</dbReference>
<reference evidence="4" key="1">
    <citation type="submission" date="2017-11" db="EMBL/GenBank/DDBJ databases">
        <authorList>
            <person name="Watanabe M."/>
            <person name="Kojima H."/>
        </authorList>
    </citation>
    <scope>NUCLEOTIDE SEQUENCE [LARGE SCALE GENOMIC DNA]</scope>
    <source>
        <strain evidence="4">Tokyo 01</strain>
    </source>
</reference>
<dbReference type="Proteomes" id="UP000288096">
    <property type="component" value="Unassembled WGS sequence"/>
</dbReference>
<organism evidence="3 4">
    <name type="scientific">Desulfonema ishimotonii</name>
    <dbReference type="NCBI Taxonomy" id="45657"/>
    <lineage>
        <taxon>Bacteria</taxon>
        <taxon>Pseudomonadati</taxon>
        <taxon>Thermodesulfobacteriota</taxon>
        <taxon>Desulfobacteria</taxon>
        <taxon>Desulfobacterales</taxon>
        <taxon>Desulfococcaceae</taxon>
        <taxon>Desulfonema</taxon>
    </lineage>
</organism>
<dbReference type="InterPro" id="IPR027417">
    <property type="entry name" value="P-loop_NTPase"/>
</dbReference>
<dbReference type="GO" id="GO:0005524">
    <property type="term" value="F:ATP binding"/>
    <property type="evidence" value="ECO:0007669"/>
    <property type="project" value="InterPro"/>
</dbReference>
<name>A0A401G4L3_9BACT</name>
<accession>A0A401G4L3</accession>
<sequence length="935" mass="107122">MPERKTSIDKLIISSPFGEPEEHWHYIRETREFERRKGRRPAGYVVAGSSSGKGFDDPGTFIRIELVNLIRPRVRKWRESGYPGVTATTRKLLEHWRDESERDLRFFFCQWEAIETVIWLTEAPASEKVGIEIPRDGGDFVRWCCKMATGTGKTVIMAMLIAWQVLNKVSYPKDTRFSRNVFVVAPGLTVRSRLAVLRPSDPENYYAQFNIVPRGMTDRLRQGRIQVENWHRLSWESEEKIAKKKGADKRGAKSDTAYCKEVLGDMATAKNIIVINDEAHHAWRVNPDLKVKRAHKEQAAEATVWVGGLDRIHRKVGILRCFDLSATPFAPSGKKSDEEALFGWIVSDFGLNDAIESGLVKTPRVVIRDNARREDKELRSWLYHIYMDNNIKENLNRKQAEKTEPLPDLLTNAYYLLGQDWLETLKAWQEAGHTVPPVMITVANRTETSARIRHTFDHNQILIPELCDPDRTLQIDSRVLGEAESQTDAAPVGPVAGENDAPKDRKLTKKQQAELLRQMVDTVGQEGRPGEQVRNVISVGMLSEGWDARTVTHIMGLRAFSSQLLCEQVVGRGLRRMSYDLKDDGMFDAEYVNIFGVPFSFLPHENDEGGEEPPPPPPPSTKIEPAKAKKDKEISWPNVVRIDRQIRPVLSLDQSRMKKLVLDPYEKITDVQLGAIIGGKPSMADLTEIDLNEVAEKFRLQTIIFETAKRIFNSEKPEWRGCESLFLVQLIRITEQFVSSDKIVIRHDLFSVNRIRKRILMMLNMNRIVQHIWDEIRAENTEKSVLVLDNEHEKRRTGQMRTWHTKRPCKEADKTHISFVVCDGGWESLAVKVFEDHPLVERFVKNDHLGFGIFYNYQGITRKYLPDFIVKLTNGTHLVLEIKGRDSEQNRTKRKYLDEWVSTVNENGNYGKWAWDVAFLPGDVAGILERVGGSS</sequence>
<evidence type="ECO:0000313" key="3">
    <source>
        <dbReference type="EMBL" id="GBC64123.1"/>
    </source>
</evidence>
<dbReference type="InterPro" id="IPR006935">
    <property type="entry name" value="Helicase/UvrB_N"/>
</dbReference>
<dbReference type="OrthoDB" id="9803459at2"/>
<feature type="region of interest" description="Disordered" evidence="1">
    <location>
        <begin position="603"/>
        <end position="628"/>
    </location>
</feature>
<dbReference type="PANTHER" id="PTHR47396">
    <property type="entry name" value="TYPE I RESTRICTION ENZYME ECOKI R PROTEIN"/>
    <property type="match status" value="1"/>
</dbReference>
<dbReference type="GO" id="GO:0003677">
    <property type="term" value="F:DNA binding"/>
    <property type="evidence" value="ECO:0007669"/>
    <property type="project" value="InterPro"/>
</dbReference>
<evidence type="ECO:0000259" key="2">
    <source>
        <dbReference type="Pfam" id="PF04851"/>
    </source>
</evidence>
<proteinExistence type="predicted"/>
<dbReference type="Gene3D" id="3.40.50.300">
    <property type="entry name" value="P-loop containing nucleotide triphosphate hydrolases"/>
    <property type="match status" value="2"/>
</dbReference>
<gene>
    <name evidence="3" type="ORF">DENIS_5141</name>
</gene>
<feature type="region of interest" description="Disordered" evidence="1">
    <location>
        <begin position="482"/>
        <end position="505"/>
    </location>
</feature>
<protein>
    <submittedName>
        <fullName evidence="3">Type III restriction endonuclease subunit R</fullName>
    </submittedName>
</protein>
<evidence type="ECO:0000313" key="4">
    <source>
        <dbReference type="Proteomes" id="UP000288096"/>
    </source>
</evidence>